<name>A0A9P9JLF9_9HYPO</name>
<dbReference type="EMBL" id="JAGMUV010000002">
    <property type="protein sequence ID" value="KAH7170481.1"/>
    <property type="molecule type" value="Genomic_DNA"/>
</dbReference>
<dbReference type="Proteomes" id="UP000738349">
    <property type="component" value="Unassembled WGS sequence"/>
</dbReference>
<organism evidence="2 3">
    <name type="scientific">Dactylonectria macrodidyma</name>
    <dbReference type="NCBI Taxonomy" id="307937"/>
    <lineage>
        <taxon>Eukaryota</taxon>
        <taxon>Fungi</taxon>
        <taxon>Dikarya</taxon>
        <taxon>Ascomycota</taxon>
        <taxon>Pezizomycotina</taxon>
        <taxon>Sordariomycetes</taxon>
        <taxon>Hypocreomycetidae</taxon>
        <taxon>Hypocreales</taxon>
        <taxon>Nectriaceae</taxon>
        <taxon>Dactylonectria</taxon>
    </lineage>
</organism>
<evidence type="ECO:0000313" key="3">
    <source>
        <dbReference type="Proteomes" id="UP000738349"/>
    </source>
</evidence>
<sequence>MLIHPSMSFLYPAFVLAMVLSIAPPIPSVFFTTMAEKGRNRVASSHSLWFSYFDCQLFGLCSIAEVQFERHSK</sequence>
<gene>
    <name evidence="2" type="ORF">EDB81DRAFT_775671</name>
</gene>
<feature type="signal peptide" evidence="1">
    <location>
        <begin position="1"/>
        <end position="17"/>
    </location>
</feature>
<feature type="chain" id="PRO_5040424978" evidence="1">
    <location>
        <begin position="18"/>
        <end position="73"/>
    </location>
</feature>
<comment type="caution">
    <text evidence="2">The sequence shown here is derived from an EMBL/GenBank/DDBJ whole genome shotgun (WGS) entry which is preliminary data.</text>
</comment>
<proteinExistence type="predicted"/>
<evidence type="ECO:0000313" key="2">
    <source>
        <dbReference type="EMBL" id="KAH7170481.1"/>
    </source>
</evidence>
<protein>
    <submittedName>
        <fullName evidence="2">Uncharacterized protein</fullName>
    </submittedName>
</protein>
<keyword evidence="3" id="KW-1185">Reference proteome</keyword>
<accession>A0A9P9JLF9</accession>
<reference evidence="2" key="1">
    <citation type="journal article" date="2021" name="Nat. Commun.">
        <title>Genetic determinants of endophytism in the Arabidopsis root mycobiome.</title>
        <authorList>
            <person name="Mesny F."/>
            <person name="Miyauchi S."/>
            <person name="Thiergart T."/>
            <person name="Pickel B."/>
            <person name="Atanasova L."/>
            <person name="Karlsson M."/>
            <person name="Huettel B."/>
            <person name="Barry K.W."/>
            <person name="Haridas S."/>
            <person name="Chen C."/>
            <person name="Bauer D."/>
            <person name="Andreopoulos W."/>
            <person name="Pangilinan J."/>
            <person name="LaButti K."/>
            <person name="Riley R."/>
            <person name="Lipzen A."/>
            <person name="Clum A."/>
            <person name="Drula E."/>
            <person name="Henrissat B."/>
            <person name="Kohler A."/>
            <person name="Grigoriev I.V."/>
            <person name="Martin F.M."/>
            <person name="Hacquard S."/>
        </authorList>
    </citation>
    <scope>NUCLEOTIDE SEQUENCE</scope>
    <source>
        <strain evidence="2">MPI-CAGE-AT-0147</strain>
    </source>
</reference>
<keyword evidence="1" id="KW-0732">Signal</keyword>
<evidence type="ECO:0000256" key="1">
    <source>
        <dbReference type="SAM" id="SignalP"/>
    </source>
</evidence>
<dbReference type="AlphaFoldDB" id="A0A9P9JLF9"/>